<dbReference type="PATRIC" id="fig|1292037.4.peg.3356"/>
<dbReference type="Proteomes" id="UP000014139">
    <property type="component" value="Unassembled WGS sequence"/>
</dbReference>
<name>R1G6Y6_9PSEU</name>
<organism evidence="1 2">
    <name type="scientific">Amycolatopsis vancoresmycina DSM 44592</name>
    <dbReference type="NCBI Taxonomy" id="1292037"/>
    <lineage>
        <taxon>Bacteria</taxon>
        <taxon>Bacillati</taxon>
        <taxon>Actinomycetota</taxon>
        <taxon>Actinomycetes</taxon>
        <taxon>Pseudonocardiales</taxon>
        <taxon>Pseudonocardiaceae</taxon>
        <taxon>Amycolatopsis</taxon>
    </lineage>
</organism>
<dbReference type="Pfam" id="PF02450">
    <property type="entry name" value="LCAT"/>
    <property type="match status" value="1"/>
</dbReference>
<proteinExistence type="predicted"/>
<dbReference type="GO" id="GO:0008374">
    <property type="term" value="F:O-acyltransferase activity"/>
    <property type="evidence" value="ECO:0007669"/>
    <property type="project" value="InterPro"/>
</dbReference>
<evidence type="ECO:0008006" key="3">
    <source>
        <dbReference type="Google" id="ProtNLM"/>
    </source>
</evidence>
<dbReference type="SUPFAM" id="SSF53474">
    <property type="entry name" value="alpha/beta-Hydrolases"/>
    <property type="match status" value="1"/>
</dbReference>
<dbReference type="PANTHER" id="PTHR11440">
    <property type="entry name" value="LECITHIN-CHOLESTEROL ACYLTRANSFERASE-RELATED"/>
    <property type="match status" value="1"/>
</dbReference>
<dbReference type="RefSeq" id="WP_003083456.1">
    <property type="nucleotide sequence ID" value="NZ_AOUO01000230.1"/>
</dbReference>
<dbReference type="AlphaFoldDB" id="R1G6Y6"/>
<dbReference type="GO" id="GO:0006629">
    <property type="term" value="P:lipid metabolic process"/>
    <property type="evidence" value="ECO:0007669"/>
    <property type="project" value="InterPro"/>
</dbReference>
<gene>
    <name evidence="1" type="ORF">H480_17575</name>
</gene>
<reference evidence="1 2" key="1">
    <citation type="submission" date="2013-02" db="EMBL/GenBank/DDBJ databases">
        <title>Draft genome sequence of Amycolatopsis vancoresmycina strain DSM 44592T.</title>
        <authorList>
            <person name="Kumar S."/>
            <person name="Kaur N."/>
            <person name="Kaur C."/>
            <person name="Raghava G.P.S."/>
            <person name="Mayilraj S."/>
        </authorList>
    </citation>
    <scope>NUCLEOTIDE SEQUENCE [LARGE SCALE GENOMIC DNA]</scope>
    <source>
        <strain evidence="1 2">DSM 44592</strain>
    </source>
</reference>
<comment type="caution">
    <text evidence="1">The sequence shown here is derived from an EMBL/GenBank/DDBJ whole genome shotgun (WGS) entry which is preliminary data.</text>
</comment>
<dbReference type="OrthoDB" id="8871309at2"/>
<keyword evidence="2" id="KW-1185">Reference proteome</keyword>
<dbReference type="Gene3D" id="3.40.50.1820">
    <property type="entry name" value="alpha/beta hydrolase"/>
    <property type="match status" value="1"/>
</dbReference>
<dbReference type="InterPro" id="IPR003386">
    <property type="entry name" value="LACT/PDAT_acylTrfase"/>
</dbReference>
<sequence>MPDSDLVVVLPGITGSTLLRNGTPVWAPSAGAILRAIGTLGRNLDRLRLPDGLGDEHPGDGVEPGVLMPDLHVVPGIWTPIRGYTGLLKRLRALGFDEQRGNLLPVAYDWRLSNRYNGRRLATLVEPALEKWRETHPDAQLVFVCHSMGGLVARWYIERCGGAGHTRKLITLGTPYRGAAKALLPLVNGVRKELGPFAVDLTLFARSMPALHQLLPSYACVEEPGGLVNLAERTPPELDAAMTGDALAFHRDLADAEAGRPESLSINHTIVGARQATPTTVRISGGRAEALDTIDGDNDFGDGTVPLAGAIGHGLPMDTHTVRRVVEHHGSLQANPYALDEVEEVLTTVPIRRRAPATVPVRLTVPELVLAGEPVPIAVELPPDARDGVQVTVVDERQQPVFARRPRGADGLFRTDAPALPPGGYEIHVTGTRPGSPVTPVTTPILVWGSTI</sequence>
<dbReference type="eggNOG" id="COG1075">
    <property type="taxonomic scope" value="Bacteria"/>
</dbReference>
<dbReference type="InterPro" id="IPR029058">
    <property type="entry name" value="AB_hydrolase_fold"/>
</dbReference>
<dbReference type="EMBL" id="AOUO01000230">
    <property type="protein sequence ID" value="EOD67222.1"/>
    <property type="molecule type" value="Genomic_DNA"/>
</dbReference>
<evidence type="ECO:0000313" key="2">
    <source>
        <dbReference type="Proteomes" id="UP000014139"/>
    </source>
</evidence>
<protein>
    <recommendedName>
        <fullName evidence="3">Lecithin:cholesterol acyltransferase</fullName>
    </recommendedName>
</protein>
<evidence type="ECO:0000313" key="1">
    <source>
        <dbReference type="EMBL" id="EOD67222.1"/>
    </source>
</evidence>
<accession>R1G6Y6</accession>